<dbReference type="Proteomes" id="UP000184012">
    <property type="component" value="Unassembled WGS sequence"/>
</dbReference>
<name>A0A1M6YTN8_9FIRM</name>
<evidence type="ECO:0000313" key="3">
    <source>
        <dbReference type="EMBL" id="SHL21636.1"/>
    </source>
</evidence>
<dbReference type="EMBL" id="FRBP01000003">
    <property type="protein sequence ID" value="SHL21636.1"/>
    <property type="molecule type" value="Genomic_DNA"/>
</dbReference>
<feature type="transmembrane region" description="Helical" evidence="1">
    <location>
        <begin position="21"/>
        <end position="45"/>
    </location>
</feature>
<dbReference type="PANTHER" id="PTHR40076:SF1">
    <property type="entry name" value="MEMBRANE PROTEIN"/>
    <property type="match status" value="1"/>
</dbReference>
<comment type="caution">
    <text evidence="2">The sequence shown here is derived from an EMBL/GenBank/DDBJ whole genome shotgun (WGS) entry which is preliminary data.</text>
</comment>
<dbReference type="InterPro" id="IPR010380">
    <property type="entry name" value="DUF975"/>
</dbReference>
<evidence type="ECO:0000256" key="1">
    <source>
        <dbReference type="SAM" id="Phobius"/>
    </source>
</evidence>
<dbReference type="Pfam" id="PF06161">
    <property type="entry name" value="DUF975"/>
    <property type="match status" value="1"/>
</dbReference>
<gene>
    <name evidence="2" type="ORF">H0N91_01840</name>
    <name evidence="3" type="ORF">SAMN04515649_103205</name>
</gene>
<evidence type="ECO:0000313" key="2">
    <source>
        <dbReference type="EMBL" id="NZA36910.1"/>
    </source>
</evidence>
<dbReference type="AlphaFoldDB" id="A0A1M6YTN8"/>
<dbReference type="RefSeq" id="WP_070081172.1">
    <property type="nucleotide sequence ID" value="NZ_CABJAI010000008.1"/>
</dbReference>
<evidence type="ECO:0000313" key="5">
    <source>
        <dbReference type="Proteomes" id="UP000586254"/>
    </source>
</evidence>
<sequence>MRNRTSQDMKLSAKVQLRGHWGPAILIMFITWLAIAGVPTIMLLLEKVVFNVDLDAEIYDRVSNIVSFVLAGPLSYGAARFYMNLYHGREAGAADLFTGFNRFARCFLANLAMGVFTFLWALLLIIPGIIAAISYSQTYYLLNDYEELSFMDAITLSKLMMRDYKLEYFLLCLTFIGWWLLVIVTLGIAIIVVGPYLNATFANFYMGLKEERQAVIDHFMARKQN</sequence>
<dbReference type="PANTHER" id="PTHR40076">
    <property type="entry name" value="MEMBRANE PROTEIN-RELATED"/>
    <property type="match status" value="1"/>
</dbReference>
<dbReference type="Proteomes" id="UP000586254">
    <property type="component" value="Unassembled WGS sequence"/>
</dbReference>
<reference evidence="2 5" key="2">
    <citation type="submission" date="2020-07" db="EMBL/GenBank/DDBJ databases">
        <title>Organ Donor 1.</title>
        <authorList>
            <person name="Marsh A.J."/>
            <person name="Azcarate-Peril M.A."/>
        </authorList>
    </citation>
    <scope>NUCLEOTIDE SEQUENCE [LARGE SCALE GENOMIC DNA]</scope>
    <source>
        <strain evidence="2 5">AMC0717</strain>
    </source>
</reference>
<keyword evidence="1" id="KW-0812">Transmembrane</keyword>
<keyword evidence="1" id="KW-0472">Membrane</keyword>
<reference evidence="3 4" key="1">
    <citation type="submission" date="2016-11" db="EMBL/GenBank/DDBJ databases">
        <authorList>
            <person name="Varghese N."/>
            <person name="Submissions S."/>
        </authorList>
    </citation>
    <scope>NUCLEOTIDE SEQUENCE [LARGE SCALE GENOMIC DNA]</scope>
    <source>
        <strain evidence="3 4">FD</strain>
    </source>
</reference>
<feature type="transmembrane region" description="Helical" evidence="1">
    <location>
        <begin position="107"/>
        <end position="135"/>
    </location>
</feature>
<dbReference type="EMBL" id="JACCKS010000002">
    <property type="protein sequence ID" value="NZA36910.1"/>
    <property type="molecule type" value="Genomic_DNA"/>
</dbReference>
<keyword evidence="1" id="KW-1133">Transmembrane helix</keyword>
<feature type="transmembrane region" description="Helical" evidence="1">
    <location>
        <begin position="168"/>
        <end position="197"/>
    </location>
</feature>
<accession>A0A1M6YTN8</accession>
<proteinExistence type="predicted"/>
<feature type="transmembrane region" description="Helical" evidence="1">
    <location>
        <begin position="65"/>
        <end position="86"/>
    </location>
</feature>
<protein>
    <submittedName>
        <fullName evidence="2">DUF975 family protein</fullName>
    </submittedName>
    <submittedName>
        <fullName evidence="3">Uncharacterized membrane protein</fullName>
    </submittedName>
</protein>
<evidence type="ECO:0000313" key="4">
    <source>
        <dbReference type="Proteomes" id="UP000184012"/>
    </source>
</evidence>
<organism evidence="2 5">
    <name type="scientific">Eubacterium callanderi</name>
    <dbReference type="NCBI Taxonomy" id="53442"/>
    <lineage>
        <taxon>Bacteria</taxon>
        <taxon>Bacillati</taxon>
        <taxon>Bacillota</taxon>
        <taxon>Clostridia</taxon>
        <taxon>Eubacteriales</taxon>
        <taxon>Eubacteriaceae</taxon>
        <taxon>Eubacterium</taxon>
    </lineage>
</organism>